<comment type="subcellular location">
    <subcellularLocation>
        <location evidence="1">Mitochondrion</location>
    </subcellularLocation>
</comment>
<dbReference type="GO" id="GO:0005654">
    <property type="term" value="C:nucleoplasm"/>
    <property type="evidence" value="ECO:0007669"/>
    <property type="project" value="TreeGrafter"/>
</dbReference>
<dbReference type="Gene3D" id="3.40.1280.30">
    <property type="match status" value="1"/>
</dbReference>
<evidence type="ECO:0000256" key="3">
    <source>
        <dbReference type="ARBA" id="ARBA00022679"/>
    </source>
</evidence>
<dbReference type="PROSITE" id="PS51675">
    <property type="entry name" value="SAM_MT_TRM10"/>
    <property type="match status" value="1"/>
</dbReference>
<dbReference type="GO" id="GO:0032259">
    <property type="term" value="P:methylation"/>
    <property type="evidence" value="ECO:0007669"/>
    <property type="project" value="UniProtKB-KW"/>
</dbReference>
<protein>
    <recommendedName>
        <fullName evidence="9">RNA (guanine-9-)-methyltransferase domain-containing protein 1</fullName>
    </recommendedName>
</protein>
<accession>A0A2P2HZS2</accession>
<evidence type="ECO:0000256" key="5">
    <source>
        <dbReference type="ARBA" id="ARBA00022694"/>
    </source>
</evidence>
<evidence type="ECO:0000256" key="9">
    <source>
        <dbReference type="ARBA" id="ARBA00029803"/>
    </source>
</evidence>
<keyword evidence="8" id="KW-0496">Mitochondrion</keyword>
<dbReference type="CDD" id="cd18102">
    <property type="entry name" value="Trm10_MRRP1"/>
    <property type="match status" value="1"/>
</dbReference>
<name>A0A2P2HZS2_9CRUS</name>
<dbReference type="InterPro" id="IPR007356">
    <property type="entry name" value="tRNA_m1G_MeTrfase_euk"/>
</dbReference>
<dbReference type="AlphaFoldDB" id="A0A2P2HZS2"/>
<feature type="domain" description="SAM-dependent MTase TRM10-type" evidence="10">
    <location>
        <begin position="229"/>
        <end position="417"/>
    </location>
</feature>
<dbReference type="InterPro" id="IPR028564">
    <property type="entry name" value="MT_TRM10-typ"/>
</dbReference>
<keyword evidence="3" id="KW-0808">Transferase</keyword>
<keyword evidence="5" id="KW-0819">tRNA processing</keyword>
<evidence type="ECO:0000256" key="6">
    <source>
        <dbReference type="ARBA" id="ARBA00022946"/>
    </source>
</evidence>
<proteinExistence type="evidence at transcript level"/>
<dbReference type="EMBL" id="IACF01001570">
    <property type="protein sequence ID" value="LAB67263.1"/>
    <property type="molecule type" value="mRNA"/>
</dbReference>
<evidence type="ECO:0000259" key="10">
    <source>
        <dbReference type="PROSITE" id="PS51675"/>
    </source>
</evidence>
<dbReference type="GO" id="GO:0005739">
    <property type="term" value="C:mitochondrion"/>
    <property type="evidence" value="ECO:0007669"/>
    <property type="project" value="UniProtKB-SubCell"/>
</dbReference>
<sequence>MAMVTYRYFRTISTTIQRYCVSTTDCYRTAQAITSRSVLAGVENTRFCSSFHQRKPYHILAGCSGKAAFSQHHSLQSRGLHTSHVLRRKFPPKLESNAKFEPSPSHSTFVDNSDTPLTDEEQILLVKTEYELMKEDGEFDVPSQLDETQLQRLVETRGVISRRKLLRHFFLIEMKNINDKERKAKNRIHANKRYAELQVELKETKHLSYGLWRNCYLIKYQNQYMDTIHHHKLVSAALYGQHLVFDNSFDSHMSHQEKGSLMEQLRYCVHNNREHINPFSLHMCNFDPKHYTAKKFLQEMPNVFMDIHTENYLDVFPKERLVYLTPHCKSDLVEYDHDAIYILGNIVDKGVSVPYTLAKAKAEGIKMRKFPIDRFVDWGTGSKSLTLDTVINILLEVKESGSWVNAFKKIPRRKFRKQVGHGKLDHFSKKIRDNQKSRSIIKSLVDE</sequence>
<evidence type="ECO:0000256" key="1">
    <source>
        <dbReference type="ARBA" id="ARBA00004173"/>
    </source>
</evidence>
<reference evidence="11" key="1">
    <citation type="journal article" date="2018" name="Biosci. Biotechnol. Biochem.">
        <title>Polysaccharide hydrolase of the hadal zone amphipods Hirondellea gigas.</title>
        <authorList>
            <person name="Kobayashi H."/>
            <person name="Nagahama T."/>
            <person name="Arai W."/>
            <person name="Sasagawa Y."/>
            <person name="Umeda M."/>
            <person name="Hayashi T."/>
            <person name="Nikaido I."/>
            <person name="Watanabe H."/>
            <person name="Oguri K."/>
            <person name="Kitazato H."/>
            <person name="Fujioka K."/>
            <person name="Kido Y."/>
            <person name="Takami H."/>
        </authorList>
    </citation>
    <scope>NUCLEOTIDE SEQUENCE</scope>
    <source>
        <tissue evidence="11">Whole body</tissue>
    </source>
</reference>
<evidence type="ECO:0000256" key="7">
    <source>
        <dbReference type="ARBA" id="ARBA00023054"/>
    </source>
</evidence>
<dbReference type="GO" id="GO:0000049">
    <property type="term" value="F:tRNA binding"/>
    <property type="evidence" value="ECO:0007669"/>
    <property type="project" value="TreeGrafter"/>
</dbReference>
<keyword evidence="7" id="KW-0175">Coiled coil</keyword>
<dbReference type="InterPro" id="IPR038459">
    <property type="entry name" value="MT_TRM10-typ_sf"/>
</dbReference>
<dbReference type="PANTHER" id="PTHR13563:SF5">
    <property type="entry name" value="TRNA METHYLTRANSFERASE 10 HOMOLOG C"/>
    <property type="match status" value="1"/>
</dbReference>
<dbReference type="GO" id="GO:0070131">
    <property type="term" value="P:positive regulation of mitochondrial translation"/>
    <property type="evidence" value="ECO:0007669"/>
    <property type="project" value="TreeGrafter"/>
</dbReference>
<organism evidence="11">
    <name type="scientific">Hirondellea gigas</name>
    <dbReference type="NCBI Taxonomy" id="1518452"/>
    <lineage>
        <taxon>Eukaryota</taxon>
        <taxon>Metazoa</taxon>
        <taxon>Ecdysozoa</taxon>
        <taxon>Arthropoda</taxon>
        <taxon>Crustacea</taxon>
        <taxon>Multicrustacea</taxon>
        <taxon>Malacostraca</taxon>
        <taxon>Eumalacostraca</taxon>
        <taxon>Peracarida</taxon>
        <taxon>Amphipoda</taxon>
        <taxon>Amphilochidea</taxon>
        <taxon>Lysianassida</taxon>
        <taxon>Lysianassidira</taxon>
        <taxon>Lysianassoidea</taxon>
        <taxon>Lysianassidae</taxon>
        <taxon>Hirondellea</taxon>
    </lineage>
</organism>
<dbReference type="GO" id="GO:0008168">
    <property type="term" value="F:methyltransferase activity"/>
    <property type="evidence" value="ECO:0007669"/>
    <property type="project" value="UniProtKB-KW"/>
</dbReference>
<evidence type="ECO:0000256" key="2">
    <source>
        <dbReference type="ARBA" id="ARBA00022603"/>
    </source>
</evidence>
<evidence type="ECO:0000256" key="4">
    <source>
        <dbReference type="ARBA" id="ARBA00022691"/>
    </source>
</evidence>
<dbReference type="PANTHER" id="PTHR13563">
    <property type="entry name" value="TRNA (GUANINE-9-) METHYLTRANSFERASE"/>
    <property type="match status" value="1"/>
</dbReference>
<keyword evidence="4" id="KW-0949">S-adenosyl-L-methionine</keyword>
<dbReference type="GO" id="GO:0097745">
    <property type="term" value="P:mitochondrial tRNA 5'-end processing"/>
    <property type="evidence" value="ECO:0007669"/>
    <property type="project" value="TreeGrafter"/>
</dbReference>
<evidence type="ECO:0000256" key="8">
    <source>
        <dbReference type="ARBA" id="ARBA00023128"/>
    </source>
</evidence>
<evidence type="ECO:0000313" key="11">
    <source>
        <dbReference type="EMBL" id="LAB67263.1"/>
    </source>
</evidence>
<keyword evidence="6" id="KW-0809">Transit peptide</keyword>
<keyword evidence="2" id="KW-0489">Methyltransferase</keyword>
<dbReference type="InterPro" id="IPR025812">
    <property type="entry name" value="Trm10_C_MTase_dom"/>
</dbReference>